<dbReference type="EMBL" id="SHKL01000001">
    <property type="protein sequence ID" value="RZT86612.1"/>
    <property type="molecule type" value="Genomic_DNA"/>
</dbReference>
<dbReference type="InterPro" id="IPR029753">
    <property type="entry name" value="D-isomer_DH_CS"/>
</dbReference>
<name>A0A4Q7UX80_PSEST</name>
<dbReference type="Pfam" id="PF02826">
    <property type="entry name" value="2-Hacid_dh_C"/>
    <property type="match status" value="1"/>
</dbReference>
<comment type="caution">
    <text evidence="6">The sequence shown here is derived from an EMBL/GenBank/DDBJ whole genome shotgun (WGS) entry which is preliminary data.</text>
</comment>
<gene>
    <name evidence="6" type="ORF">EV383_3509</name>
</gene>
<dbReference type="AlphaFoldDB" id="A0A4Q7UX80"/>
<keyword evidence="2 3" id="KW-0560">Oxidoreductase</keyword>
<evidence type="ECO:0000313" key="7">
    <source>
        <dbReference type="Proteomes" id="UP000291591"/>
    </source>
</evidence>
<comment type="similarity">
    <text evidence="1 3">Belongs to the D-isomer specific 2-hydroxyacid dehydrogenase family.</text>
</comment>
<evidence type="ECO:0000259" key="5">
    <source>
        <dbReference type="Pfam" id="PF02826"/>
    </source>
</evidence>
<dbReference type="Proteomes" id="UP000291591">
    <property type="component" value="Unassembled WGS sequence"/>
</dbReference>
<dbReference type="Pfam" id="PF00389">
    <property type="entry name" value="2-Hacid_dh"/>
    <property type="match status" value="1"/>
</dbReference>
<dbReference type="InterPro" id="IPR006139">
    <property type="entry name" value="D-isomer_2_OHA_DH_cat_dom"/>
</dbReference>
<dbReference type="PROSITE" id="PS00671">
    <property type="entry name" value="D_2_HYDROXYACID_DH_3"/>
    <property type="match status" value="1"/>
</dbReference>
<proteinExistence type="inferred from homology"/>
<sequence length="321" mass="33673">MRVLFAAREFSRGIPWTGLSDLIPGWDIATTRPRLLADSLDGADVLTPFGVPISAEIVERGRFGLIQQYGVGVENIAVDTATEAGVWVCRLPSHLTANAESVAELAVLHVLAGMRRLDEARATLRERDGWNGPAGRSLLGATTAVVGLGAIGTAVTARLAGFGTRLVGVRARPDKGGPPEVERVTGADTLYEVLAEADVVVCAAMGSEDTRGLFDAAAFAACKPGAVFVNVARGSVVDEDALLAALESGQVGAAGLDVHAREPADPSSPLLSHPRVVATPHVGGVTTTMFRRSGELFAQNLERWAAGEEPYWAVNRPPSPR</sequence>
<dbReference type="PANTHER" id="PTHR10996">
    <property type="entry name" value="2-HYDROXYACID DEHYDROGENASE-RELATED"/>
    <property type="match status" value="1"/>
</dbReference>
<evidence type="ECO:0000256" key="1">
    <source>
        <dbReference type="ARBA" id="ARBA00005854"/>
    </source>
</evidence>
<dbReference type="GO" id="GO:0051287">
    <property type="term" value="F:NAD binding"/>
    <property type="evidence" value="ECO:0007669"/>
    <property type="project" value="InterPro"/>
</dbReference>
<dbReference type="GO" id="GO:0030267">
    <property type="term" value="F:glyoxylate reductase (NADPH) activity"/>
    <property type="evidence" value="ECO:0007669"/>
    <property type="project" value="TreeGrafter"/>
</dbReference>
<accession>A0A4Q7UX80</accession>
<dbReference type="SUPFAM" id="SSF51735">
    <property type="entry name" value="NAD(P)-binding Rossmann-fold domains"/>
    <property type="match status" value="1"/>
</dbReference>
<dbReference type="GO" id="GO:0005829">
    <property type="term" value="C:cytosol"/>
    <property type="evidence" value="ECO:0007669"/>
    <property type="project" value="TreeGrafter"/>
</dbReference>
<evidence type="ECO:0000259" key="4">
    <source>
        <dbReference type="Pfam" id="PF00389"/>
    </source>
</evidence>
<dbReference type="PANTHER" id="PTHR10996:SF283">
    <property type="entry name" value="GLYOXYLATE_HYDROXYPYRUVATE REDUCTASE B"/>
    <property type="match status" value="1"/>
</dbReference>
<dbReference type="InterPro" id="IPR050223">
    <property type="entry name" value="D-isomer_2-hydroxyacid_DH"/>
</dbReference>
<feature type="domain" description="D-isomer specific 2-hydroxyacid dehydrogenase NAD-binding" evidence="5">
    <location>
        <begin position="109"/>
        <end position="283"/>
    </location>
</feature>
<evidence type="ECO:0000256" key="2">
    <source>
        <dbReference type="ARBA" id="ARBA00023002"/>
    </source>
</evidence>
<dbReference type="InterPro" id="IPR006140">
    <property type="entry name" value="D-isomer_DH_NAD-bd"/>
</dbReference>
<keyword evidence="7" id="KW-1185">Reference proteome</keyword>
<dbReference type="RefSeq" id="WP_130290881.1">
    <property type="nucleotide sequence ID" value="NZ_SHKL01000001.1"/>
</dbReference>
<organism evidence="6 7">
    <name type="scientific">Pseudonocardia sediminis</name>
    <dbReference type="NCBI Taxonomy" id="1397368"/>
    <lineage>
        <taxon>Bacteria</taxon>
        <taxon>Bacillati</taxon>
        <taxon>Actinomycetota</taxon>
        <taxon>Actinomycetes</taxon>
        <taxon>Pseudonocardiales</taxon>
        <taxon>Pseudonocardiaceae</taxon>
        <taxon>Pseudonocardia</taxon>
    </lineage>
</organism>
<feature type="domain" description="D-isomer specific 2-hydroxyacid dehydrogenase catalytic" evidence="4">
    <location>
        <begin position="36"/>
        <end position="315"/>
    </location>
</feature>
<evidence type="ECO:0000256" key="3">
    <source>
        <dbReference type="RuleBase" id="RU003719"/>
    </source>
</evidence>
<dbReference type="OrthoDB" id="4324715at2"/>
<dbReference type="SUPFAM" id="SSF52283">
    <property type="entry name" value="Formate/glycerate dehydrogenase catalytic domain-like"/>
    <property type="match status" value="1"/>
</dbReference>
<reference evidence="6 7" key="1">
    <citation type="submission" date="2019-02" db="EMBL/GenBank/DDBJ databases">
        <title>Sequencing the genomes of 1000 actinobacteria strains.</title>
        <authorList>
            <person name="Klenk H.-P."/>
        </authorList>
    </citation>
    <scope>NUCLEOTIDE SEQUENCE [LARGE SCALE GENOMIC DNA]</scope>
    <source>
        <strain evidence="6 7">DSM 45779</strain>
    </source>
</reference>
<dbReference type="Gene3D" id="3.40.50.720">
    <property type="entry name" value="NAD(P)-binding Rossmann-like Domain"/>
    <property type="match status" value="2"/>
</dbReference>
<dbReference type="InterPro" id="IPR036291">
    <property type="entry name" value="NAD(P)-bd_dom_sf"/>
</dbReference>
<dbReference type="GO" id="GO:0016618">
    <property type="term" value="F:hydroxypyruvate reductase [NAD(P)H] activity"/>
    <property type="evidence" value="ECO:0007669"/>
    <property type="project" value="TreeGrafter"/>
</dbReference>
<evidence type="ECO:0000313" key="6">
    <source>
        <dbReference type="EMBL" id="RZT86612.1"/>
    </source>
</evidence>
<protein>
    <submittedName>
        <fullName evidence="6">Phosphoglycerate dehydrogenase-like enzyme</fullName>
    </submittedName>
</protein>